<accession>A0A4P9TJ31</accession>
<reference evidence="8" key="1">
    <citation type="submission" date="2019-05" db="EMBL/GenBank/DDBJ databases">
        <title>Complete Genome Sequence and Methylation Pattern of the Halophilic Archaeon Natrinema pallidum BOL6-1.</title>
        <authorList>
            <person name="DasSarma P."/>
            <person name="DasSarma B.P."/>
            <person name="DasSarma S.L."/>
            <person name="Martinez F.L."/>
            <person name="Guzman D."/>
            <person name="Roberts R.J."/>
            <person name="DasSarma S."/>
        </authorList>
    </citation>
    <scope>NUCLEOTIDE SEQUENCE [LARGE SCALE GENOMIC DNA]</scope>
    <source>
        <strain evidence="8">BOL6-1</strain>
    </source>
</reference>
<evidence type="ECO:0000259" key="6">
    <source>
        <dbReference type="Pfam" id="PF01694"/>
    </source>
</evidence>
<dbReference type="RefSeq" id="WP_138655513.1">
    <property type="nucleotide sequence ID" value="NZ_CP040637.1"/>
</dbReference>
<keyword evidence="7" id="KW-0645">Protease</keyword>
<gene>
    <name evidence="7" type="ORF">FGF80_10325</name>
</gene>
<feature type="transmembrane region" description="Helical" evidence="5">
    <location>
        <begin position="286"/>
        <end position="309"/>
    </location>
</feature>
<dbReference type="GO" id="GO:0006508">
    <property type="term" value="P:proteolysis"/>
    <property type="evidence" value="ECO:0007669"/>
    <property type="project" value="UniProtKB-KW"/>
</dbReference>
<dbReference type="InterPro" id="IPR022764">
    <property type="entry name" value="Peptidase_S54_rhomboid_dom"/>
</dbReference>
<evidence type="ECO:0000313" key="8">
    <source>
        <dbReference type="Proteomes" id="UP000307562"/>
    </source>
</evidence>
<feature type="transmembrane region" description="Helical" evidence="5">
    <location>
        <begin position="390"/>
        <end position="412"/>
    </location>
</feature>
<evidence type="ECO:0000313" key="7">
    <source>
        <dbReference type="EMBL" id="QCW04976.1"/>
    </source>
</evidence>
<feature type="domain" description="Peptidase S54 rhomboid" evidence="6">
    <location>
        <begin position="89"/>
        <end position="248"/>
    </location>
</feature>
<dbReference type="GO" id="GO:0004252">
    <property type="term" value="F:serine-type endopeptidase activity"/>
    <property type="evidence" value="ECO:0007669"/>
    <property type="project" value="InterPro"/>
</dbReference>
<comment type="subcellular location">
    <subcellularLocation>
        <location evidence="1">Membrane</location>
        <topology evidence="1">Multi-pass membrane protein</topology>
    </subcellularLocation>
</comment>
<evidence type="ECO:0000256" key="3">
    <source>
        <dbReference type="ARBA" id="ARBA00022989"/>
    </source>
</evidence>
<feature type="transmembrane region" description="Helical" evidence="5">
    <location>
        <begin position="143"/>
        <end position="164"/>
    </location>
</feature>
<feature type="transmembrane region" description="Helical" evidence="5">
    <location>
        <begin position="102"/>
        <end position="123"/>
    </location>
</feature>
<dbReference type="AlphaFoldDB" id="A0A4P9TJ31"/>
<dbReference type="Pfam" id="PF01694">
    <property type="entry name" value="Rhomboid"/>
    <property type="match status" value="1"/>
</dbReference>
<keyword evidence="4 5" id="KW-0472">Membrane</keyword>
<dbReference type="KEGG" id="npl:FGF80_10325"/>
<proteinExistence type="predicted"/>
<feature type="transmembrane region" description="Helical" evidence="5">
    <location>
        <begin position="41"/>
        <end position="63"/>
    </location>
</feature>
<keyword evidence="2 5" id="KW-0812">Transmembrane</keyword>
<evidence type="ECO:0000256" key="2">
    <source>
        <dbReference type="ARBA" id="ARBA00022692"/>
    </source>
</evidence>
<name>A0A4P9TJ31_9EURY</name>
<dbReference type="EMBL" id="CP040637">
    <property type="protein sequence ID" value="QCW04976.1"/>
    <property type="molecule type" value="Genomic_DNA"/>
</dbReference>
<organism evidence="7 8">
    <name type="scientific">Natrinema pallidum</name>
    <dbReference type="NCBI Taxonomy" id="69527"/>
    <lineage>
        <taxon>Archaea</taxon>
        <taxon>Methanobacteriati</taxon>
        <taxon>Methanobacteriota</taxon>
        <taxon>Stenosarchaea group</taxon>
        <taxon>Halobacteria</taxon>
        <taxon>Halobacteriales</taxon>
        <taxon>Natrialbaceae</taxon>
        <taxon>Natrinema</taxon>
    </lineage>
</organism>
<keyword evidence="3 5" id="KW-1133">Transmembrane helix</keyword>
<dbReference type="Gene3D" id="1.20.1540.10">
    <property type="entry name" value="Rhomboid-like"/>
    <property type="match status" value="1"/>
</dbReference>
<dbReference type="GeneID" id="96156384"/>
<keyword evidence="7" id="KW-0378">Hydrolase</keyword>
<evidence type="ECO:0000256" key="1">
    <source>
        <dbReference type="ARBA" id="ARBA00004141"/>
    </source>
</evidence>
<feature type="transmembrane region" description="Helical" evidence="5">
    <location>
        <begin position="260"/>
        <end position="280"/>
    </location>
</feature>
<sequence length="613" mass="65357">MLSLAALLSVLVAAALVGSIAVVRRVHRPARRWRDVLQSRFVYGVPWGSLVVIAFVVCVYLFVQDGLTNVDEPVTIPYRTWSYFYPLGMVTAAFSHAGPGHLIGNLAGTAVVAPLTEFIWGHYPTERDPGRADAWYAAPRVRAFVVFPLAVIAVGLVTSLFALGPVIGFSGVVFAFAGFAIVHYPIVTIVGTLGVQSVLLRLFYALREPISVYTAQPQPPTAPSWAGIAIQGHALGLFLGFVLGIALLEHRGKRPNPVHLWLAILIFGFTKRLWAIYWFGGENTYVLYQGPGIAVVSVLALVVTLSMTASERPLVPRRLEGLLTRSERPTLGSDGRERPSVDRVLELVGTDRGDGAVTARVDRVREIAAGTRTRARDSGSLFGCSRKRTAVLAVMVVLAVLAGIALPANFLVVDEASASSESAVEIGDYTIEYAEGVQNALVSGIGIEALESDAGLESSGVIVSSDERELWLEAVSARRLSVTGEETVYVGGPGWREAVHVERTGWDPVGNDTVYQVRLGEGDATELAYESNGSRATARIADRNVTIDSDDGTFVLEVTAAETGAVATTTVPAANETTAAGGLTFDREDESIYAAADGTRVAIASEETYGAVG</sequence>
<dbReference type="InterPro" id="IPR035952">
    <property type="entry name" value="Rhomboid-like_sf"/>
</dbReference>
<feature type="transmembrane region" description="Helical" evidence="5">
    <location>
        <begin position="171"/>
        <end position="204"/>
    </location>
</feature>
<protein>
    <submittedName>
        <fullName evidence="7">Rhomboid family intramembrane serine protease</fullName>
    </submittedName>
</protein>
<feature type="transmembrane region" description="Helical" evidence="5">
    <location>
        <begin position="224"/>
        <end position="248"/>
    </location>
</feature>
<dbReference type="SUPFAM" id="SSF144091">
    <property type="entry name" value="Rhomboid-like"/>
    <property type="match status" value="1"/>
</dbReference>
<keyword evidence="8" id="KW-1185">Reference proteome</keyword>
<evidence type="ECO:0000256" key="4">
    <source>
        <dbReference type="ARBA" id="ARBA00023136"/>
    </source>
</evidence>
<evidence type="ECO:0000256" key="5">
    <source>
        <dbReference type="SAM" id="Phobius"/>
    </source>
</evidence>
<dbReference type="Proteomes" id="UP000307562">
    <property type="component" value="Chromosome"/>
</dbReference>
<dbReference type="GO" id="GO:0016020">
    <property type="term" value="C:membrane"/>
    <property type="evidence" value="ECO:0007669"/>
    <property type="project" value="UniProtKB-SubCell"/>
</dbReference>